<evidence type="ECO:0000313" key="1">
    <source>
        <dbReference type="EMBL" id="CAG8728198.1"/>
    </source>
</evidence>
<evidence type="ECO:0000313" key="2">
    <source>
        <dbReference type="Proteomes" id="UP000789702"/>
    </source>
</evidence>
<keyword evidence="2" id="KW-1185">Reference proteome</keyword>
<feature type="non-terminal residue" evidence="1">
    <location>
        <position position="47"/>
    </location>
</feature>
<reference evidence="1" key="1">
    <citation type="submission" date="2021-06" db="EMBL/GenBank/DDBJ databases">
        <authorList>
            <person name="Kallberg Y."/>
            <person name="Tangrot J."/>
            <person name="Rosling A."/>
        </authorList>
    </citation>
    <scope>NUCLEOTIDE SEQUENCE</scope>
    <source>
        <strain evidence="1">IL203A</strain>
    </source>
</reference>
<dbReference type="EMBL" id="CAJVPU010035619">
    <property type="protein sequence ID" value="CAG8728198.1"/>
    <property type="molecule type" value="Genomic_DNA"/>
</dbReference>
<gene>
    <name evidence="1" type="ORF">DHETER_LOCUS13264</name>
</gene>
<sequence>MLEENEKFKFNYDWFSYNIHNWENHLHHLKNEKINVLEIGSFEGRST</sequence>
<proteinExistence type="predicted"/>
<dbReference type="Proteomes" id="UP000789702">
    <property type="component" value="Unassembled WGS sequence"/>
</dbReference>
<protein>
    <submittedName>
        <fullName evidence="1">17052_t:CDS:1</fullName>
    </submittedName>
</protein>
<comment type="caution">
    <text evidence="1">The sequence shown here is derived from an EMBL/GenBank/DDBJ whole genome shotgun (WGS) entry which is preliminary data.</text>
</comment>
<accession>A0ACA9PWM9</accession>
<organism evidence="1 2">
    <name type="scientific">Dentiscutata heterogama</name>
    <dbReference type="NCBI Taxonomy" id="1316150"/>
    <lineage>
        <taxon>Eukaryota</taxon>
        <taxon>Fungi</taxon>
        <taxon>Fungi incertae sedis</taxon>
        <taxon>Mucoromycota</taxon>
        <taxon>Glomeromycotina</taxon>
        <taxon>Glomeromycetes</taxon>
        <taxon>Diversisporales</taxon>
        <taxon>Gigasporaceae</taxon>
        <taxon>Dentiscutata</taxon>
    </lineage>
</organism>
<name>A0ACA9PWM9_9GLOM</name>